<proteinExistence type="predicted"/>
<organism evidence="2">
    <name type="scientific">uncultured Mycobacterium sp</name>
    <dbReference type="NCBI Taxonomy" id="171292"/>
    <lineage>
        <taxon>Bacteria</taxon>
        <taxon>Bacillati</taxon>
        <taxon>Actinomycetota</taxon>
        <taxon>Actinomycetes</taxon>
        <taxon>Mycobacteriales</taxon>
        <taxon>Mycobacteriaceae</taxon>
        <taxon>Mycobacterium</taxon>
        <taxon>environmental samples</taxon>
    </lineage>
</organism>
<dbReference type="InterPro" id="IPR008579">
    <property type="entry name" value="UGlyAH_Cupin_dom"/>
</dbReference>
<evidence type="ECO:0000259" key="1">
    <source>
        <dbReference type="Pfam" id="PF05899"/>
    </source>
</evidence>
<dbReference type="Pfam" id="PF05899">
    <property type="entry name" value="Cupin_3"/>
    <property type="match status" value="1"/>
</dbReference>
<dbReference type="InterPro" id="IPR011051">
    <property type="entry name" value="RmlC_Cupin_sf"/>
</dbReference>
<evidence type="ECO:0000313" key="2">
    <source>
        <dbReference type="EMBL" id="SBS75894.1"/>
    </source>
</evidence>
<feature type="domain" description="(S)-ureidoglycine aminohydrolase cupin" evidence="1">
    <location>
        <begin position="40"/>
        <end position="109"/>
    </location>
</feature>
<dbReference type="AlphaFoldDB" id="A0A1Y5PB20"/>
<dbReference type="Gene3D" id="2.60.120.10">
    <property type="entry name" value="Jelly Rolls"/>
    <property type="match status" value="1"/>
</dbReference>
<accession>A0A1Y5PB20</accession>
<protein>
    <recommendedName>
        <fullName evidence="1">(S)-ureidoglycine aminohydrolase cupin domain-containing protein</fullName>
    </recommendedName>
</protein>
<sequence>MNPNSVVHAAALWLEHEPVSADQTIDGDPHTGVAELDAFGGLQVGVWEITPGVMRDVEAEELFVVLSGAATVEFDDDSPALTLGAGDIVRLTKGSRTVWTVTETLRKVYLT</sequence>
<gene>
    <name evidence="2" type="ORF">MHPYR_280062</name>
</gene>
<dbReference type="InterPro" id="IPR014710">
    <property type="entry name" value="RmlC-like_jellyroll"/>
</dbReference>
<dbReference type="PANTHER" id="PTHR40943:SF1">
    <property type="entry name" value="CYTOPLASMIC PROTEIN"/>
    <property type="match status" value="1"/>
</dbReference>
<name>A0A1Y5PB20_9MYCO</name>
<dbReference type="SUPFAM" id="SSF51182">
    <property type="entry name" value="RmlC-like cupins"/>
    <property type="match status" value="1"/>
</dbReference>
<dbReference type="EMBL" id="FLQS01000021">
    <property type="protein sequence ID" value="SBS75894.1"/>
    <property type="molecule type" value="Genomic_DNA"/>
</dbReference>
<dbReference type="PANTHER" id="PTHR40943">
    <property type="entry name" value="CYTOPLASMIC PROTEIN-RELATED"/>
    <property type="match status" value="1"/>
</dbReference>
<reference evidence="2" key="1">
    <citation type="submission" date="2016-03" db="EMBL/GenBank/DDBJ databases">
        <authorList>
            <person name="Ploux O."/>
        </authorList>
    </citation>
    <scope>NUCLEOTIDE SEQUENCE</scope>
    <source>
        <strain evidence="2">UC10</strain>
    </source>
</reference>